<dbReference type="PANTHER" id="PTHR12231:SF253">
    <property type="entry name" value="DPR-INTERACTING PROTEIN ETA, ISOFORM B-RELATED"/>
    <property type="match status" value="1"/>
</dbReference>
<dbReference type="InterPro" id="IPR013783">
    <property type="entry name" value="Ig-like_fold"/>
</dbReference>
<dbReference type="InterPro" id="IPR013106">
    <property type="entry name" value="Ig_V-set"/>
</dbReference>
<dbReference type="Proteomes" id="UP001235939">
    <property type="component" value="Chromosome 16"/>
</dbReference>
<gene>
    <name evidence="5" type="ORF">LAZ67_16001802</name>
</gene>
<proteinExistence type="predicted"/>
<keyword evidence="1" id="KW-0677">Repeat</keyword>
<evidence type="ECO:0000313" key="6">
    <source>
        <dbReference type="Proteomes" id="UP001235939"/>
    </source>
</evidence>
<protein>
    <recommendedName>
        <fullName evidence="4">Ig-like domain-containing protein</fullName>
    </recommendedName>
</protein>
<dbReference type="EMBL" id="CP092878">
    <property type="protein sequence ID" value="UYV78504.1"/>
    <property type="molecule type" value="Genomic_DNA"/>
</dbReference>
<dbReference type="Gene3D" id="2.60.40.10">
    <property type="entry name" value="Immunoglobulins"/>
    <property type="match status" value="1"/>
</dbReference>
<keyword evidence="3" id="KW-0393">Immunoglobulin domain</keyword>
<dbReference type="SUPFAM" id="SSF48726">
    <property type="entry name" value="Immunoglobulin"/>
    <property type="match status" value="1"/>
</dbReference>
<evidence type="ECO:0000256" key="3">
    <source>
        <dbReference type="ARBA" id="ARBA00023319"/>
    </source>
</evidence>
<evidence type="ECO:0000259" key="4">
    <source>
        <dbReference type="PROSITE" id="PS50835"/>
    </source>
</evidence>
<dbReference type="InterPro" id="IPR007110">
    <property type="entry name" value="Ig-like_dom"/>
</dbReference>
<dbReference type="Pfam" id="PF07686">
    <property type="entry name" value="V-set"/>
    <property type="match status" value="1"/>
</dbReference>
<reference evidence="5 6" key="1">
    <citation type="submission" date="2022-01" db="EMBL/GenBank/DDBJ databases">
        <title>A chromosomal length assembly of Cordylochernes scorpioides.</title>
        <authorList>
            <person name="Zeh D."/>
            <person name="Zeh J."/>
        </authorList>
    </citation>
    <scope>NUCLEOTIDE SEQUENCE [LARGE SCALE GENOMIC DNA]</scope>
    <source>
        <strain evidence="5">IN4F17</strain>
        <tissue evidence="5">Whole Body</tissue>
    </source>
</reference>
<feature type="domain" description="Ig-like" evidence="4">
    <location>
        <begin position="14"/>
        <end position="112"/>
    </location>
</feature>
<sequence>MIIMQFDIALTNSPEVEPWFEGPVQNVTVAQGRDAQLSCTINNLGTYRAAWIKMETKAILTIHRHVITRNYRISLSHSDNRHFVLHVRNVQEWDKGGYMCQVNTVPMKSEIGFLDVLGEQLPAILSLQVE</sequence>
<name>A0ABY6LCD4_9ARAC</name>
<dbReference type="InterPro" id="IPR036179">
    <property type="entry name" value="Ig-like_dom_sf"/>
</dbReference>
<organism evidence="5 6">
    <name type="scientific">Cordylochernes scorpioides</name>
    <dbReference type="NCBI Taxonomy" id="51811"/>
    <lineage>
        <taxon>Eukaryota</taxon>
        <taxon>Metazoa</taxon>
        <taxon>Ecdysozoa</taxon>
        <taxon>Arthropoda</taxon>
        <taxon>Chelicerata</taxon>
        <taxon>Arachnida</taxon>
        <taxon>Pseudoscorpiones</taxon>
        <taxon>Cheliferoidea</taxon>
        <taxon>Chernetidae</taxon>
        <taxon>Cordylochernes</taxon>
    </lineage>
</organism>
<evidence type="ECO:0000256" key="2">
    <source>
        <dbReference type="ARBA" id="ARBA00023157"/>
    </source>
</evidence>
<accession>A0ABY6LCD4</accession>
<dbReference type="SMART" id="SM00409">
    <property type="entry name" value="IG"/>
    <property type="match status" value="1"/>
</dbReference>
<keyword evidence="2" id="KW-1015">Disulfide bond</keyword>
<keyword evidence="6" id="KW-1185">Reference proteome</keyword>
<dbReference type="InterPro" id="IPR051170">
    <property type="entry name" value="Neural/epithelial_adhesion"/>
</dbReference>
<dbReference type="InterPro" id="IPR003599">
    <property type="entry name" value="Ig_sub"/>
</dbReference>
<evidence type="ECO:0000256" key="1">
    <source>
        <dbReference type="ARBA" id="ARBA00022737"/>
    </source>
</evidence>
<dbReference type="PROSITE" id="PS50835">
    <property type="entry name" value="IG_LIKE"/>
    <property type="match status" value="1"/>
</dbReference>
<evidence type="ECO:0000313" key="5">
    <source>
        <dbReference type="EMBL" id="UYV78504.1"/>
    </source>
</evidence>
<dbReference type="PANTHER" id="PTHR12231">
    <property type="entry name" value="CTX-RELATED TYPE I TRANSMEMBRANE PROTEIN"/>
    <property type="match status" value="1"/>
</dbReference>